<dbReference type="Proteomes" id="UP000242700">
    <property type="component" value="Unassembled WGS sequence"/>
</dbReference>
<gene>
    <name evidence="5" type="ORF">SAMN05216187_10533</name>
</gene>
<dbReference type="SUPFAM" id="SSF46689">
    <property type="entry name" value="Homeodomain-like"/>
    <property type="match status" value="2"/>
</dbReference>
<dbReference type="InterPro" id="IPR029442">
    <property type="entry name" value="GyrI-like"/>
</dbReference>
<feature type="domain" description="HTH araC/xylS-type" evidence="4">
    <location>
        <begin position="7"/>
        <end position="104"/>
    </location>
</feature>
<reference evidence="6" key="1">
    <citation type="submission" date="2016-10" db="EMBL/GenBank/DDBJ databases">
        <authorList>
            <person name="Varghese N."/>
            <person name="Submissions S."/>
        </authorList>
    </citation>
    <scope>NUCLEOTIDE SEQUENCE [LARGE SCALE GENOMIC DNA]</scope>
    <source>
        <strain evidence="6">CGMCC 1.8911</strain>
    </source>
</reference>
<dbReference type="InterPro" id="IPR010499">
    <property type="entry name" value="AraC_E-bd"/>
</dbReference>
<dbReference type="PANTHER" id="PTHR47504:SF5">
    <property type="entry name" value="RIGHT ORIGIN-BINDING PROTEIN"/>
    <property type="match status" value="1"/>
</dbReference>
<name>A0A1G8ZF86_9STAP</name>
<dbReference type="Pfam" id="PF06445">
    <property type="entry name" value="GyrI-like"/>
    <property type="match status" value="1"/>
</dbReference>
<dbReference type="EMBL" id="FNFI01000005">
    <property type="protein sequence ID" value="SDK13075.1"/>
    <property type="molecule type" value="Genomic_DNA"/>
</dbReference>
<proteinExistence type="predicted"/>
<evidence type="ECO:0000313" key="5">
    <source>
        <dbReference type="EMBL" id="SDK13075.1"/>
    </source>
</evidence>
<sequence length="291" mass="33301">MMIKTLNDVINFIEDNLANDIKLEDVAAYTGESDYHFRKVFQYISGIPLSEYIKNRKLAVANQDLVNGCSVTDTAFKYGYQSVDGFTRAFKTWSGYLPSEIKKTKIHLTYPKLSFYIDVRGGENMEVRIKEMPAFTIAGVSRRVPMQFEGVNNEIMELAKSITAEEREEMHRLQNLEPEQIINASYDADEKFLKDEGSLTHMIGVLTTKKNISPVLDTVSVDAHTWAVFPNEGPFPETMQQTTALTYSEWLPSSNYELVEAPGFSFTIMDAEREDYAYSEIWMPVRKVKMQ</sequence>
<organism evidence="5 6">
    <name type="scientific">Jeotgalicoccus aerolatus</name>
    <dbReference type="NCBI Taxonomy" id="709510"/>
    <lineage>
        <taxon>Bacteria</taxon>
        <taxon>Bacillati</taxon>
        <taxon>Bacillota</taxon>
        <taxon>Bacilli</taxon>
        <taxon>Bacillales</taxon>
        <taxon>Staphylococcaceae</taxon>
        <taxon>Jeotgalicoccus</taxon>
    </lineage>
</organism>
<dbReference type="SUPFAM" id="SSF55136">
    <property type="entry name" value="Probable bacterial effector-binding domain"/>
    <property type="match status" value="1"/>
</dbReference>
<evidence type="ECO:0000256" key="2">
    <source>
        <dbReference type="ARBA" id="ARBA00023125"/>
    </source>
</evidence>
<evidence type="ECO:0000259" key="4">
    <source>
        <dbReference type="PROSITE" id="PS01124"/>
    </source>
</evidence>
<dbReference type="InterPro" id="IPR011256">
    <property type="entry name" value="Reg_factor_effector_dom_sf"/>
</dbReference>
<dbReference type="Pfam" id="PF12833">
    <property type="entry name" value="HTH_18"/>
    <property type="match status" value="1"/>
</dbReference>
<dbReference type="PROSITE" id="PS01124">
    <property type="entry name" value="HTH_ARAC_FAMILY_2"/>
    <property type="match status" value="1"/>
</dbReference>
<dbReference type="SMART" id="SM00871">
    <property type="entry name" value="AraC_E_bind"/>
    <property type="match status" value="1"/>
</dbReference>
<dbReference type="GO" id="GO:0003700">
    <property type="term" value="F:DNA-binding transcription factor activity"/>
    <property type="evidence" value="ECO:0007669"/>
    <property type="project" value="InterPro"/>
</dbReference>
<evidence type="ECO:0000313" key="6">
    <source>
        <dbReference type="Proteomes" id="UP000242700"/>
    </source>
</evidence>
<dbReference type="PANTHER" id="PTHR47504">
    <property type="entry name" value="RIGHT ORIGIN-BINDING PROTEIN"/>
    <property type="match status" value="1"/>
</dbReference>
<evidence type="ECO:0000256" key="3">
    <source>
        <dbReference type="ARBA" id="ARBA00023163"/>
    </source>
</evidence>
<keyword evidence="3" id="KW-0804">Transcription</keyword>
<dbReference type="InterPro" id="IPR018060">
    <property type="entry name" value="HTH_AraC"/>
</dbReference>
<dbReference type="AlphaFoldDB" id="A0A1G8ZF86"/>
<dbReference type="GO" id="GO:0043565">
    <property type="term" value="F:sequence-specific DNA binding"/>
    <property type="evidence" value="ECO:0007669"/>
    <property type="project" value="InterPro"/>
</dbReference>
<dbReference type="SMART" id="SM00342">
    <property type="entry name" value="HTH_ARAC"/>
    <property type="match status" value="1"/>
</dbReference>
<evidence type="ECO:0000256" key="1">
    <source>
        <dbReference type="ARBA" id="ARBA00023015"/>
    </source>
</evidence>
<protein>
    <submittedName>
        <fullName evidence="5">AraC family transcriptional regulator</fullName>
    </submittedName>
</protein>
<dbReference type="InterPro" id="IPR050959">
    <property type="entry name" value="MarA-like"/>
</dbReference>
<dbReference type="STRING" id="586411.SAMN05216187_10533"/>
<keyword evidence="1" id="KW-0805">Transcription regulation</keyword>
<keyword evidence="2" id="KW-0238">DNA-binding</keyword>
<dbReference type="InterPro" id="IPR009057">
    <property type="entry name" value="Homeodomain-like_sf"/>
</dbReference>
<dbReference type="Gene3D" id="1.10.10.60">
    <property type="entry name" value="Homeodomain-like"/>
    <property type="match status" value="2"/>
</dbReference>
<accession>A0A1G8ZF86</accession>
<dbReference type="Gene3D" id="3.20.80.10">
    <property type="entry name" value="Regulatory factor, effector binding domain"/>
    <property type="match status" value="1"/>
</dbReference>